<name>A0AAV3U8Q4_9ALTE</name>
<dbReference type="Pfam" id="PF13511">
    <property type="entry name" value="DUF4124"/>
    <property type="match status" value="1"/>
</dbReference>
<gene>
    <name evidence="3" type="ORF">GCM10025791_41640</name>
</gene>
<proteinExistence type="predicted"/>
<feature type="region of interest" description="Disordered" evidence="1">
    <location>
        <begin position="88"/>
        <end position="140"/>
    </location>
</feature>
<dbReference type="Proteomes" id="UP001409585">
    <property type="component" value="Unassembled WGS sequence"/>
</dbReference>
<organism evidence="3 4">
    <name type="scientific">Halioxenophilus aromaticivorans</name>
    <dbReference type="NCBI Taxonomy" id="1306992"/>
    <lineage>
        <taxon>Bacteria</taxon>
        <taxon>Pseudomonadati</taxon>
        <taxon>Pseudomonadota</taxon>
        <taxon>Gammaproteobacteria</taxon>
        <taxon>Alteromonadales</taxon>
        <taxon>Alteromonadaceae</taxon>
        <taxon>Halioxenophilus</taxon>
    </lineage>
</organism>
<dbReference type="EMBL" id="BAABLX010000074">
    <property type="protein sequence ID" value="GAA4956953.1"/>
    <property type="molecule type" value="Genomic_DNA"/>
</dbReference>
<dbReference type="InterPro" id="IPR025392">
    <property type="entry name" value="DUF4124"/>
</dbReference>
<evidence type="ECO:0000259" key="2">
    <source>
        <dbReference type="Pfam" id="PF13511"/>
    </source>
</evidence>
<feature type="domain" description="DUF4124" evidence="2">
    <location>
        <begin position="55"/>
        <end position="102"/>
    </location>
</feature>
<dbReference type="RefSeq" id="WP_390517550.1">
    <property type="nucleotide sequence ID" value="NZ_AP031496.1"/>
</dbReference>
<keyword evidence="4" id="KW-1185">Reference proteome</keyword>
<reference evidence="4" key="1">
    <citation type="journal article" date="2019" name="Int. J. Syst. Evol. Microbiol.">
        <title>The Global Catalogue of Microorganisms (GCM) 10K type strain sequencing project: providing services to taxonomists for standard genome sequencing and annotation.</title>
        <authorList>
            <consortium name="The Broad Institute Genomics Platform"/>
            <consortium name="The Broad Institute Genome Sequencing Center for Infectious Disease"/>
            <person name="Wu L."/>
            <person name="Ma J."/>
        </authorList>
    </citation>
    <scope>NUCLEOTIDE SEQUENCE [LARGE SCALE GENOMIC DNA]</scope>
    <source>
        <strain evidence="4">JCM 19134</strain>
    </source>
</reference>
<dbReference type="AlphaFoldDB" id="A0AAV3U8Q4"/>
<accession>A0AAV3U8Q4</accession>
<evidence type="ECO:0000256" key="1">
    <source>
        <dbReference type="SAM" id="MobiDB-lite"/>
    </source>
</evidence>
<protein>
    <submittedName>
        <fullName evidence="3">DUF4124 domain-containing protein</fullName>
    </submittedName>
</protein>
<feature type="compositionally biased region" description="Polar residues" evidence="1">
    <location>
        <begin position="110"/>
        <end position="127"/>
    </location>
</feature>
<evidence type="ECO:0000313" key="3">
    <source>
        <dbReference type="EMBL" id="GAA4956953.1"/>
    </source>
</evidence>
<evidence type="ECO:0000313" key="4">
    <source>
        <dbReference type="Proteomes" id="UP001409585"/>
    </source>
</evidence>
<sequence>MSGHYLFLPTSSDTRAGPGDATDFSFHVETRARYMLSQRTLSVAAGLILVSTTLASQSATLYKWVDADGTTHYSQRPPAETAEFEKVNSYHAPGNSGEANEAQADASTKDGITQPSQQPEPTSTEATASAPKPASEERCDKARNNLKALNSFARIRIKEDGELRFLTEDEIITRRLEAQALLDDQCN</sequence>
<comment type="caution">
    <text evidence="3">The sequence shown here is derived from an EMBL/GenBank/DDBJ whole genome shotgun (WGS) entry which is preliminary data.</text>
</comment>